<dbReference type="AlphaFoldDB" id="A0A314YE81"/>
<comment type="subcellular location">
    <subcellularLocation>
        <location evidence="2">Cytoplasm</location>
    </subcellularLocation>
    <subcellularLocation>
        <location evidence="1">Nucleus</location>
    </subcellularLocation>
</comment>
<keyword evidence="4" id="KW-0539">Nucleus</keyword>
<accession>A0A314YE81</accession>
<proteinExistence type="predicted"/>
<keyword evidence="6" id="KW-1185">Reference proteome</keyword>
<comment type="caution">
    <text evidence="5">The sequence shown here is derived from an EMBL/GenBank/DDBJ whole genome shotgun (WGS) entry which is preliminary data.</text>
</comment>
<dbReference type="GO" id="GO:0005737">
    <property type="term" value="C:cytoplasm"/>
    <property type="evidence" value="ECO:0007669"/>
    <property type="project" value="UniProtKB-SubCell"/>
</dbReference>
<sequence length="194" mass="22015">MTFKNLNFTELKLEASGTNEPADSELDAEATTIQKFYRSYSTRRGLADCAVVADELWWLDLLLCHGRHGLGQGCCQYFGDRNQTRDQKAQKLALQYWLEALSPLCLEPEMNKSMESNGEAGVGPRIGWVREYPSELRFRALKQVRLSAQPQPKPTIRVSPRLSPKSSLESVECRCAKLHPCPAKVRRNTCVQRE</sequence>
<evidence type="ECO:0000256" key="2">
    <source>
        <dbReference type="ARBA" id="ARBA00004496"/>
    </source>
</evidence>
<dbReference type="PANTHER" id="PTHR31250:SF27">
    <property type="entry name" value="IQ DOMAIN-CONTAINING PROTEIN IQM5"/>
    <property type="match status" value="1"/>
</dbReference>
<dbReference type="PANTHER" id="PTHR31250">
    <property type="entry name" value="IQ DOMAIN-CONTAINING PROTEIN IQM3"/>
    <property type="match status" value="1"/>
</dbReference>
<evidence type="ECO:0000256" key="4">
    <source>
        <dbReference type="ARBA" id="ARBA00023242"/>
    </source>
</evidence>
<evidence type="ECO:0000256" key="3">
    <source>
        <dbReference type="ARBA" id="ARBA00022490"/>
    </source>
</evidence>
<evidence type="ECO:0000256" key="1">
    <source>
        <dbReference type="ARBA" id="ARBA00004123"/>
    </source>
</evidence>
<reference evidence="5 6" key="1">
    <citation type="submission" date="2018-02" db="EMBL/GenBank/DDBJ databases">
        <title>Draft genome of wild Prunus yedoensis var. nudiflora.</title>
        <authorList>
            <person name="Baek S."/>
            <person name="Kim J.-H."/>
            <person name="Choi K."/>
            <person name="Kim G.-B."/>
            <person name="Cho A."/>
            <person name="Jang H."/>
            <person name="Shin C.-H."/>
            <person name="Yu H.-J."/>
            <person name="Mun J.-H."/>
        </authorList>
    </citation>
    <scope>NUCLEOTIDE SEQUENCE [LARGE SCALE GENOMIC DNA]</scope>
    <source>
        <strain evidence="6">cv. Jeju island</strain>
        <tissue evidence="5">Leaf</tissue>
    </source>
</reference>
<dbReference type="GO" id="GO:0005634">
    <property type="term" value="C:nucleus"/>
    <property type="evidence" value="ECO:0007669"/>
    <property type="project" value="UniProtKB-SubCell"/>
</dbReference>
<name>A0A314YE81_PRUYE</name>
<keyword evidence="3" id="KW-0963">Cytoplasm</keyword>
<evidence type="ECO:0000313" key="6">
    <source>
        <dbReference type="Proteomes" id="UP000250321"/>
    </source>
</evidence>
<dbReference type="InterPro" id="IPR044159">
    <property type="entry name" value="IQM"/>
</dbReference>
<dbReference type="Proteomes" id="UP000250321">
    <property type="component" value="Unassembled WGS sequence"/>
</dbReference>
<dbReference type="STRING" id="2094558.A0A314YE81"/>
<evidence type="ECO:0000313" key="5">
    <source>
        <dbReference type="EMBL" id="PQQ02434.1"/>
    </source>
</evidence>
<organism evidence="5 6">
    <name type="scientific">Prunus yedoensis var. nudiflora</name>
    <dbReference type="NCBI Taxonomy" id="2094558"/>
    <lineage>
        <taxon>Eukaryota</taxon>
        <taxon>Viridiplantae</taxon>
        <taxon>Streptophyta</taxon>
        <taxon>Embryophyta</taxon>
        <taxon>Tracheophyta</taxon>
        <taxon>Spermatophyta</taxon>
        <taxon>Magnoliopsida</taxon>
        <taxon>eudicotyledons</taxon>
        <taxon>Gunneridae</taxon>
        <taxon>Pentapetalae</taxon>
        <taxon>rosids</taxon>
        <taxon>fabids</taxon>
        <taxon>Rosales</taxon>
        <taxon>Rosaceae</taxon>
        <taxon>Amygdaloideae</taxon>
        <taxon>Amygdaleae</taxon>
        <taxon>Prunus</taxon>
    </lineage>
</organism>
<dbReference type="EMBL" id="PJQY01001462">
    <property type="protein sequence ID" value="PQQ02434.1"/>
    <property type="molecule type" value="Genomic_DNA"/>
</dbReference>
<gene>
    <name evidence="5" type="ORF">Pyn_20918</name>
</gene>
<dbReference type="OrthoDB" id="1724883at2759"/>
<protein>
    <submittedName>
        <fullName evidence="5">Uncharacterized protein</fullName>
    </submittedName>
</protein>